<dbReference type="EMBL" id="CM002923">
    <property type="protein sequence ID" value="KGN63045.1"/>
    <property type="molecule type" value="Genomic_DNA"/>
</dbReference>
<dbReference type="Proteomes" id="UP000029981">
    <property type="component" value="Chromosome 2"/>
</dbReference>
<evidence type="ECO:0000256" key="1">
    <source>
        <dbReference type="SAM" id="MobiDB-lite"/>
    </source>
</evidence>
<reference evidence="2 3" key="1">
    <citation type="journal article" date="2009" name="Nat. Genet.">
        <title>The genome of the cucumber, Cucumis sativus L.</title>
        <authorList>
            <person name="Huang S."/>
            <person name="Li R."/>
            <person name="Zhang Z."/>
            <person name="Li L."/>
            <person name="Gu X."/>
            <person name="Fan W."/>
            <person name="Lucas W.J."/>
            <person name="Wang X."/>
            <person name="Xie B."/>
            <person name="Ni P."/>
            <person name="Ren Y."/>
            <person name="Zhu H."/>
            <person name="Li J."/>
            <person name="Lin K."/>
            <person name="Jin W."/>
            <person name="Fei Z."/>
            <person name="Li G."/>
            <person name="Staub J."/>
            <person name="Kilian A."/>
            <person name="van der Vossen E.A."/>
            <person name="Wu Y."/>
            <person name="Guo J."/>
            <person name="He J."/>
            <person name="Jia Z."/>
            <person name="Ren Y."/>
            <person name="Tian G."/>
            <person name="Lu Y."/>
            <person name="Ruan J."/>
            <person name="Qian W."/>
            <person name="Wang M."/>
            <person name="Huang Q."/>
            <person name="Li B."/>
            <person name="Xuan Z."/>
            <person name="Cao J."/>
            <person name="Asan"/>
            <person name="Wu Z."/>
            <person name="Zhang J."/>
            <person name="Cai Q."/>
            <person name="Bai Y."/>
            <person name="Zhao B."/>
            <person name="Han Y."/>
            <person name="Li Y."/>
            <person name="Li X."/>
            <person name="Wang S."/>
            <person name="Shi Q."/>
            <person name="Liu S."/>
            <person name="Cho W.K."/>
            <person name="Kim J.Y."/>
            <person name="Xu Y."/>
            <person name="Heller-Uszynska K."/>
            <person name="Miao H."/>
            <person name="Cheng Z."/>
            <person name="Zhang S."/>
            <person name="Wu J."/>
            <person name="Yang Y."/>
            <person name="Kang H."/>
            <person name="Li M."/>
            <person name="Liang H."/>
            <person name="Ren X."/>
            <person name="Shi Z."/>
            <person name="Wen M."/>
            <person name="Jian M."/>
            <person name="Yang H."/>
            <person name="Zhang G."/>
            <person name="Yang Z."/>
            <person name="Chen R."/>
            <person name="Liu S."/>
            <person name="Li J."/>
            <person name="Ma L."/>
            <person name="Liu H."/>
            <person name="Zhou Y."/>
            <person name="Zhao J."/>
            <person name="Fang X."/>
            <person name="Li G."/>
            <person name="Fang L."/>
            <person name="Li Y."/>
            <person name="Liu D."/>
            <person name="Zheng H."/>
            <person name="Zhang Y."/>
            <person name="Qin N."/>
            <person name="Li Z."/>
            <person name="Yang G."/>
            <person name="Yang S."/>
            <person name="Bolund L."/>
            <person name="Kristiansen K."/>
            <person name="Zheng H."/>
            <person name="Li S."/>
            <person name="Zhang X."/>
            <person name="Yang H."/>
            <person name="Wang J."/>
            <person name="Sun R."/>
            <person name="Zhang B."/>
            <person name="Jiang S."/>
            <person name="Wang J."/>
            <person name="Du Y."/>
            <person name="Li S."/>
        </authorList>
    </citation>
    <scope>NUCLEOTIDE SEQUENCE [LARGE SCALE GENOMIC DNA]</scope>
    <source>
        <strain evidence="3">cv. 9930</strain>
    </source>
</reference>
<accession>A0A0A0LMC6</accession>
<protein>
    <submittedName>
        <fullName evidence="2">Uncharacterized protein</fullName>
    </submittedName>
</protein>
<dbReference type="AlphaFoldDB" id="A0A0A0LMC6"/>
<organism evidence="2 3">
    <name type="scientific">Cucumis sativus</name>
    <name type="common">Cucumber</name>
    <dbReference type="NCBI Taxonomy" id="3659"/>
    <lineage>
        <taxon>Eukaryota</taxon>
        <taxon>Viridiplantae</taxon>
        <taxon>Streptophyta</taxon>
        <taxon>Embryophyta</taxon>
        <taxon>Tracheophyta</taxon>
        <taxon>Spermatophyta</taxon>
        <taxon>Magnoliopsida</taxon>
        <taxon>eudicotyledons</taxon>
        <taxon>Gunneridae</taxon>
        <taxon>Pentapetalae</taxon>
        <taxon>rosids</taxon>
        <taxon>fabids</taxon>
        <taxon>Cucurbitales</taxon>
        <taxon>Cucurbitaceae</taxon>
        <taxon>Benincaseae</taxon>
        <taxon>Cucumis</taxon>
    </lineage>
</organism>
<reference evidence="2 3" key="3">
    <citation type="journal article" date="2010" name="BMC Genomics">
        <title>Transcriptome sequencing and comparative analysis of cucumber flowers with different sex types.</title>
        <authorList>
            <person name="Guo S."/>
            <person name="Zheng Y."/>
            <person name="Joung J.G."/>
            <person name="Liu S."/>
            <person name="Zhang Z."/>
            <person name="Crasta O.R."/>
            <person name="Sobral B.W."/>
            <person name="Xu Y."/>
            <person name="Huang S."/>
            <person name="Fei Z."/>
        </authorList>
    </citation>
    <scope>NUCLEOTIDE SEQUENCE [LARGE SCALE GENOMIC DNA]</scope>
    <source>
        <strain evidence="3">cv. 9930</strain>
    </source>
</reference>
<sequence length="121" mass="14274">MNYKGIKRRASRCIPRCNHLYAFLPYHRHQKSNLNIFKNFHMSHYDRTIWWDAQRCVHPGMHLNIFFKNEPEKEKPKNKLHKITPIQQNQTKIVNTKIPSDAHSKGGNTSSELPNLSHTTS</sequence>
<reference evidence="2 3" key="2">
    <citation type="journal article" date="2009" name="PLoS ONE">
        <title>An integrated genetic and cytogenetic map of the cucumber genome.</title>
        <authorList>
            <person name="Ren Y."/>
            <person name="Zhang Z."/>
            <person name="Liu J."/>
            <person name="Staub J.E."/>
            <person name="Han Y."/>
            <person name="Cheng Z."/>
            <person name="Li X."/>
            <person name="Lu J."/>
            <person name="Miao H."/>
            <person name="Kang H."/>
            <person name="Xie B."/>
            <person name="Gu X."/>
            <person name="Wang X."/>
            <person name="Du Y."/>
            <person name="Jin W."/>
            <person name="Huang S."/>
        </authorList>
    </citation>
    <scope>NUCLEOTIDE SEQUENCE [LARGE SCALE GENOMIC DNA]</scope>
    <source>
        <strain evidence="3">cv. 9930</strain>
    </source>
</reference>
<dbReference type="Gramene" id="KGN63045">
    <property type="protein sequence ID" value="KGN63045"/>
    <property type="gene ID" value="Csa_2G386140"/>
</dbReference>
<evidence type="ECO:0000313" key="2">
    <source>
        <dbReference type="EMBL" id="KGN63045.1"/>
    </source>
</evidence>
<feature type="compositionally biased region" description="Polar residues" evidence="1">
    <location>
        <begin position="106"/>
        <end position="121"/>
    </location>
</feature>
<reference evidence="2 3" key="4">
    <citation type="journal article" date="2011" name="BMC Genomics">
        <title>RNA-Seq improves annotation of protein-coding genes in the cucumber genome.</title>
        <authorList>
            <person name="Li Z."/>
            <person name="Zhang Z."/>
            <person name="Yan P."/>
            <person name="Huang S."/>
            <person name="Fei Z."/>
            <person name="Lin K."/>
        </authorList>
    </citation>
    <scope>NUCLEOTIDE SEQUENCE [LARGE SCALE GENOMIC DNA]</scope>
    <source>
        <strain evidence="3">cv. 9930</strain>
    </source>
</reference>
<evidence type="ECO:0000313" key="3">
    <source>
        <dbReference type="Proteomes" id="UP000029981"/>
    </source>
</evidence>
<name>A0A0A0LMC6_CUCSA</name>
<keyword evidence="3" id="KW-1185">Reference proteome</keyword>
<proteinExistence type="predicted"/>
<gene>
    <name evidence="2" type="ORF">Csa_2G386140</name>
</gene>
<feature type="region of interest" description="Disordered" evidence="1">
    <location>
        <begin position="85"/>
        <end position="121"/>
    </location>
</feature>
<feature type="compositionally biased region" description="Polar residues" evidence="1">
    <location>
        <begin position="85"/>
        <end position="98"/>
    </location>
</feature>